<accession>A0A9D2SBA9</accession>
<comment type="caution">
    <text evidence="7">The sequence shown here is derived from an EMBL/GenBank/DDBJ whole genome shotgun (WGS) entry which is preliminary data.</text>
</comment>
<protein>
    <submittedName>
        <fullName evidence="7">M20 family metallopeptidase</fullName>
    </submittedName>
</protein>
<proteinExistence type="predicted"/>
<evidence type="ECO:0000256" key="2">
    <source>
        <dbReference type="ARBA" id="ARBA00022723"/>
    </source>
</evidence>
<keyword evidence="3" id="KW-0378">Hydrolase</keyword>
<organism evidence="7 8">
    <name type="scientific">Candidatus Flavonifractor intestinigallinarum</name>
    <dbReference type="NCBI Taxonomy" id="2838586"/>
    <lineage>
        <taxon>Bacteria</taxon>
        <taxon>Bacillati</taxon>
        <taxon>Bacillota</taxon>
        <taxon>Clostridia</taxon>
        <taxon>Eubacteriales</taxon>
        <taxon>Oscillospiraceae</taxon>
        <taxon>Flavonifractor</taxon>
    </lineage>
</organism>
<evidence type="ECO:0000313" key="7">
    <source>
        <dbReference type="EMBL" id="HJB80524.1"/>
    </source>
</evidence>
<name>A0A9D2SBA9_9FIRM</name>
<dbReference type="SUPFAM" id="SSF53187">
    <property type="entry name" value="Zn-dependent exopeptidases"/>
    <property type="match status" value="1"/>
</dbReference>
<dbReference type="PIRSF" id="PIRSF037238">
    <property type="entry name" value="Carboxypeptidase_G2"/>
    <property type="match status" value="1"/>
</dbReference>
<feature type="active site" evidence="5">
    <location>
        <position position="89"/>
    </location>
</feature>
<dbReference type="PROSITE" id="PS00758">
    <property type="entry name" value="ARGE_DAPE_CPG2_1"/>
    <property type="match status" value="1"/>
</dbReference>
<feature type="domain" description="Peptidase M20 dimerisation" evidence="6">
    <location>
        <begin position="187"/>
        <end position="281"/>
    </location>
</feature>
<feature type="active site" description="Proton acceptor" evidence="5">
    <location>
        <position position="150"/>
    </location>
</feature>
<evidence type="ECO:0000259" key="6">
    <source>
        <dbReference type="Pfam" id="PF07687"/>
    </source>
</evidence>
<dbReference type="EMBL" id="DWXO01000059">
    <property type="protein sequence ID" value="HJB80524.1"/>
    <property type="molecule type" value="Genomic_DNA"/>
</dbReference>
<gene>
    <name evidence="7" type="ORF">H9712_06030</name>
</gene>
<keyword evidence="4" id="KW-0862">Zinc</keyword>
<dbReference type="CDD" id="cd03885">
    <property type="entry name" value="M20_CPDG2"/>
    <property type="match status" value="1"/>
</dbReference>
<dbReference type="InterPro" id="IPR001261">
    <property type="entry name" value="ArgE/DapE_CS"/>
</dbReference>
<dbReference type="Pfam" id="PF01546">
    <property type="entry name" value="Peptidase_M20"/>
    <property type="match status" value="1"/>
</dbReference>
<dbReference type="GO" id="GO:0016787">
    <property type="term" value="F:hydrolase activity"/>
    <property type="evidence" value="ECO:0007669"/>
    <property type="project" value="UniProtKB-KW"/>
</dbReference>
<dbReference type="SUPFAM" id="SSF55031">
    <property type="entry name" value="Bacterial exopeptidase dimerisation domain"/>
    <property type="match status" value="1"/>
</dbReference>
<keyword evidence="2" id="KW-0479">Metal-binding</keyword>
<sequence length="392" mass="42154">MKEIYEVIRSYVDEHKQPMLQLWEALVNTESGSRNLDGVAKVTDILRREMEDMGMRTRVIPMENAGGVLVGEWNWESGRAPLLFLGHMDTVFPDGTVEKNPFRVDEEGFAHGPGVLDMKPGLVIALYAIRALAAAGWKERPIKCIFAGDEENLHMFSNAKQAMQQEALGGLAAFNFETGYLDDNFVVGRKGGGPVRLTVHGVAAHSGNAPEKGRSAILEAARKVVELEACNDLEAGRLLNCGKITGGIGENTIPDQCVVQIGLRFNTSRQKEELLMALEKSAASCTVPDTWAEVDASRLMDCMDTTPGVEALFHHLKRTAQDCGYGPIGSFQVGGLSDSGLTVAVGIPTVCGMGVKGEGNHTPNERAEVASLYSRCVLAACAAATLEDSFAG</sequence>
<dbReference type="PANTHER" id="PTHR43808">
    <property type="entry name" value="ACETYLORNITHINE DEACETYLASE"/>
    <property type="match status" value="1"/>
</dbReference>
<dbReference type="InterPro" id="IPR050072">
    <property type="entry name" value="Peptidase_M20A"/>
</dbReference>
<dbReference type="Proteomes" id="UP000823921">
    <property type="component" value="Unassembled WGS sequence"/>
</dbReference>
<reference evidence="7" key="1">
    <citation type="journal article" date="2021" name="PeerJ">
        <title>Extensive microbial diversity within the chicken gut microbiome revealed by metagenomics and culture.</title>
        <authorList>
            <person name="Gilroy R."/>
            <person name="Ravi A."/>
            <person name="Getino M."/>
            <person name="Pursley I."/>
            <person name="Horton D.L."/>
            <person name="Alikhan N.F."/>
            <person name="Baker D."/>
            <person name="Gharbi K."/>
            <person name="Hall N."/>
            <person name="Watson M."/>
            <person name="Adriaenssens E.M."/>
            <person name="Foster-Nyarko E."/>
            <person name="Jarju S."/>
            <person name="Secka A."/>
            <person name="Antonio M."/>
            <person name="Oren A."/>
            <person name="Chaudhuri R.R."/>
            <person name="La Ragione R."/>
            <person name="Hildebrand F."/>
            <person name="Pallen M.J."/>
        </authorList>
    </citation>
    <scope>NUCLEOTIDE SEQUENCE</scope>
    <source>
        <strain evidence="7">CHK192-8294</strain>
    </source>
</reference>
<dbReference type="AlphaFoldDB" id="A0A9D2SBA9"/>
<dbReference type="PANTHER" id="PTHR43808:SF9">
    <property type="entry name" value="BLL0789 PROTEIN"/>
    <property type="match status" value="1"/>
</dbReference>
<dbReference type="Pfam" id="PF07687">
    <property type="entry name" value="M20_dimer"/>
    <property type="match status" value="1"/>
</dbReference>
<evidence type="ECO:0000313" key="8">
    <source>
        <dbReference type="Proteomes" id="UP000823921"/>
    </source>
</evidence>
<evidence type="ECO:0000256" key="3">
    <source>
        <dbReference type="ARBA" id="ARBA00022801"/>
    </source>
</evidence>
<evidence type="ECO:0000256" key="1">
    <source>
        <dbReference type="ARBA" id="ARBA00001947"/>
    </source>
</evidence>
<dbReference type="InterPro" id="IPR036264">
    <property type="entry name" value="Bact_exopeptidase_dim_dom"/>
</dbReference>
<dbReference type="InterPro" id="IPR002933">
    <property type="entry name" value="Peptidase_M20"/>
</dbReference>
<dbReference type="GO" id="GO:0046872">
    <property type="term" value="F:metal ion binding"/>
    <property type="evidence" value="ECO:0007669"/>
    <property type="project" value="UniProtKB-KW"/>
</dbReference>
<evidence type="ECO:0000256" key="5">
    <source>
        <dbReference type="PIRSR" id="PIRSR037238-1"/>
    </source>
</evidence>
<evidence type="ECO:0000256" key="4">
    <source>
        <dbReference type="ARBA" id="ARBA00022833"/>
    </source>
</evidence>
<reference evidence="7" key="2">
    <citation type="submission" date="2021-04" db="EMBL/GenBank/DDBJ databases">
        <authorList>
            <person name="Gilroy R."/>
        </authorList>
    </citation>
    <scope>NUCLEOTIDE SEQUENCE</scope>
    <source>
        <strain evidence="7">CHK192-8294</strain>
    </source>
</reference>
<comment type="cofactor">
    <cofactor evidence="1">
        <name>Zn(2+)</name>
        <dbReference type="ChEBI" id="CHEBI:29105"/>
    </cofactor>
</comment>
<dbReference type="Gene3D" id="3.30.70.360">
    <property type="match status" value="1"/>
</dbReference>
<dbReference type="InterPro" id="IPR011650">
    <property type="entry name" value="Peptidase_M20_dimer"/>
</dbReference>
<dbReference type="Gene3D" id="3.40.630.10">
    <property type="entry name" value="Zn peptidases"/>
    <property type="match status" value="1"/>
</dbReference>
<dbReference type="InterPro" id="IPR017150">
    <property type="entry name" value="Pept_M20_glutamate_carboxypep"/>
</dbReference>